<dbReference type="AlphaFoldDB" id="A0A4C1UCT7"/>
<protein>
    <recommendedName>
        <fullName evidence="3">Mariner Mos1 transposase</fullName>
    </recommendedName>
</protein>
<dbReference type="Gene3D" id="3.30.420.10">
    <property type="entry name" value="Ribonuclease H-like superfamily/Ribonuclease H"/>
    <property type="match status" value="1"/>
</dbReference>
<organism evidence="1 2">
    <name type="scientific">Eumeta variegata</name>
    <name type="common">Bagworm moth</name>
    <name type="synonym">Eumeta japonica</name>
    <dbReference type="NCBI Taxonomy" id="151549"/>
    <lineage>
        <taxon>Eukaryota</taxon>
        <taxon>Metazoa</taxon>
        <taxon>Ecdysozoa</taxon>
        <taxon>Arthropoda</taxon>
        <taxon>Hexapoda</taxon>
        <taxon>Insecta</taxon>
        <taxon>Pterygota</taxon>
        <taxon>Neoptera</taxon>
        <taxon>Endopterygota</taxon>
        <taxon>Lepidoptera</taxon>
        <taxon>Glossata</taxon>
        <taxon>Ditrysia</taxon>
        <taxon>Tineoidea</taxon>
        <taxon>Psychidae</taxon>
        <taxon>Oiketicinae</taxon>
        <taxon>Eumeta</taxon>
    </lineage>
</organism>
<name>A0A4C1UCT7_EUMVA</name>
<evidence type="ECO:0000313" key="1">
    <source>
        <dbReference type="EMBL" id="GBP24261.1"/>
    </source>
</evidence>
<evidence type="ECO:0008006" key="3">
    <source>
        <dbReference type="Google" id="ProtNLM"/>
    </source>
</evidence>
<dbReference type="GO" id="GO:0003676">
    <property type="term" value="F:nucleic acid binding"/>
    <property type="evidence" value="ECO:0007669"/>
    <property type="project" value="InterPro"/>
</dbReference>
<dbReference type="InterPro" id="IPR036397">
    <property type="entry name" value="RNaseH_sf"/>
</dbReference>
<keyword evidence="2" id="KW-1185">Reference proteome</keyword>
<accession>A0A4C1UCT7</accession>
<proteinExistence type="predicted"/>
<dbReference type="Proteomes" id="UP000299102">
    <property type="component" value="Unassembled WGS sequence"/>
</dbReference>
<comment type="caution">
    <text evidence="1">The sequence shown here is derived from an EMBL/GenBank/DDBJ whole genome shotgun (WGS) entry which is preliminary data.</text>
</comment>
<dbReference type="OrthoDB" id="10017160at2759"/>
<sequence length="243" mass="26812">MLEGIYNISSLPVAARVRSAAPGNTQRQSGVRAAAPAAATAAAPAAAPRRLQEFNLGSSMLTVELKDSPKSVVVPQNIDAELELIVEGIYVTYREIKTSLDVTKHVYTTTTPKQNSNRPYGSIKISVLPTKMACEQSASERMIASFFNKTEHVTTVALENCPLVNSDWYATNCLPKVINELCKNNCKRRIILHRDNASPHTVQQANNFLKEKHVEFMSNSAYSLYLAPCDFLFVKIKNQLPGQ</sequence>
<dbReference type="EMBL" id="BGZK01000159">
    <property type="protein sequence ID" value="GBP24261.1"/>
    <property type="molecule type" value="Genomic_DNA"/>
</dbReference>
<evidence type="ECO:0000313" key="2">
    <source>
        <dbReference type="Proteomes" id="UP000299102"/>
    </source>
</evidence>
<reference evidence="1 2" key="1">
    <citation type="journal article" date="2019" name="Commun. Biol.">
        <title>The bagworm genome reveals a unique fibroin gene that provides high tensile strength.</title>
        <authorList>
            <person name="Kono N."/>
            <person name="Nakamura H."/>
            <person name="Ohtoshi R."/>
            <person name="Tomita M."/>
            <person name="Numata K."/>
            <person name="Arakawa K."/>
        </authorList>
    </citation>
    <scope>NUCLEOTIDE SEQUENCE [LARGE SCALE GENOMIC DNA]</scope>
</reference>
<gene>
    <name evidence="1" type="ORF">EVAR_80114_1</name>
</gene>